<gene>
    <name evidence="2" type="ORF">N7494_007503</name>
</gene>
<evidence type="ECO:0000256" key="1">
    <source>
        <dbReference type="SAM" id="Phobius"/>
    </source>
</evidence>
<dbReference type="Proteomes" id="UP001220324">
    <property type="component" value="Unassembled WGS sequence"/>
</dbReference>
<name>A0AAD6CSL8_9EURO</name>
<comment type="caution">
    <text evidence="2">The sequence shown here is derived from an EMBL/GenBank/DDBJ whole genome shotgun (WGS) entry which is preliminary data.</text>
</comment>
<evidence type="ECO:0000313" key="2">
    <source>
        <dbReference type="EMBL" id="KAJ5538024.1"/>
    </source>
</evidence>
<sequence length="128" mass="13882">MAWKVLPFQSPDTLRAQLPHLLSEPGVHMDPDGMALRSIIFPMLSIGSITAGYADVGIMFIAEAQRNTLSADIVGDTLVFQNSGCFTTAYMRLGATLPKILAAGMDKLVRTPQEQAIISAFCCHERLS</sequence>
<keyword evidence="3" id="KW-1185">Reference proteome</keyword>
<evidence type="ECO:0000313" key="3">
    <source>
        <dbReference type="Proteomes" id="UP001220324"/>
    </source>
</evidence>
<keyword evidence="1" id="KW-0812">Transmembrane</keyword>
<keyword evidence="1" id="KW-1133">Transmembrane helix</keyword>
<accession>A0AAD6CSL8</accession>
<protein>
    <submittedName>
        <fullName evidence="2">Uncharacterized protein</fullName>
    </submittedName>
</protein>
<dbReference type="EMBL" id="JAQIZZ010000006">
    <property type="protein sequence ID" value="KAJ5538024.1"/>
    <property type="molecule type" value="Genomic_DNA"/>
</dbReference>
<organism evidence="2 3">
    <name type="scientific">Penicillium frequentans</name>
    <dbReference type="NCBI Taxonomy" id="3151616"/>
    <lineage>
        <taxon>Eukaryota</taxon>
        <taxon>Fungi</taxon>
        <taxon>Dikarya</taxon>
        <taxon>Ascomycota</taxon>
        <taxon>Pezizomycotina</taxon>
        <taxon>Eurotiomycetes</taxon>
        <taxon>Eurotiomycetidae</taxon>
        <taxon>Eurotiales</taxon>
        <taxon>Aspergillaceae</taxon>
        <taxon>Penicillium</taxon>
    </lineage>
</organism>
<reference evidence="2 3" key="1">
    <citation type="journal article" date="2023" name="IMA Fungus">
        <title>Comparative genomic study of the Penicillium genus elucidates a diverse pangenome and 15 lateral gene transfer events.</title>
        <authorList>
            <person name="Petersen C."/>
            <person name="Sorensen T."/>
            <person name="Nielsen M.R."/>
            <person name="Sondergaard T.E."/>
            <person name="Sorensen J.L."/>
            <person name="Fitzpatrick D.A."/>
            <person name="Frisvad J.C."/>
            <person name="Nielsen K.L."/>
        </authorList>
    </citation>
    <scope>NUCLEOTIDE SEQUENCE [LARGE SCALE GENOMIC DNA]</scope>
    <source>
        <strain evidence="2 3">IBT 35679</strain>
    </source>
</reference>
<keyword evidence="1" id="KW-0472">Membrane</keyword>
<proteinExistence type="predicted"/>
<dbReference type="AlphaFoldDB" id="A0AAD6CSL8"/>
<feature type="transmembrane region" description="Helical" evidence="1">
    <location>
        <begin position="39"/>
        <end position="62"/>
    </location>
</feature>